<reference evidence="4 5" key="1">
    <citation type="journal article" date="2014" name="BMC Genomics">
        <title>Adaptive genomic structural variation in the grape powdery mildew pathogen, Erysiphe necator.</title>
        <authorList>
            <person name="Jones L."/>
            <person name="Riaz S."/>
            <person name="Morales-Cruz A."/>
            <person name="Amrine K.C."/>
            <person name="McGuire B."/>
            <person name="Gubler W.D."/>
            <person name="Walker M.A."/>
            <person name="Cantu D."/>
        </authorList>
    </citation>
    <scope>NUCLEOTIDE SEQUENCE [LARGE SCALE GENOMIC DNA]</scope>
    <source>
        <strain evidence="5">c</strain>
    </source>
</reference>
<dbReference type="OMA" id="GMKRILH"/>
<keyword evidence="1" id="KW-0175">Coiled coil</keyword>
<feature type="compositionally biased region" description="Basic and acidic residues" evidence="2">
    <location>
        <begin position="199"/>
        <end position="209"/>
    </location>
</feature>
<comment type="caution">
    <text evidence="4">The sequence shown here is derived from an EMBL/GenBank/DDBJ whole genome shotgun (WGS) entry which is preliminary data.</text>
</comment>
<evidence type="ECO:0000256" key="1">
    <source>
        <dbReference type="SAM" id="Coils"/>
    </source>
</evidence>
<evidence type="ECO:0000313" key="5">
    <source>
        <dbReference type="Proteomes" id="UP000030854"/>
    </source>
</evidence>
<sequence length="375" mass="42781">MFSLDGGSTIPKLDNSLRPTWRQRRNLASTNALTEYEADLTNEDRNKQKEAVRRYLAAKVRNDWSFKWKSCAPQSSVSSHASSLSDIDMTYEFPEEEEWKEREEWLSDAGLETGDDKEDVATLMLRPGSAINSQSFSENMEQATNNQERKLREYKNKRKLELQKELAYNDGLRCFTARRDVWTGARVVRKLLSASPAKKTLDQSIKENSGDQTAENSLYESEETLVPVGRLIIPAENFVRSSITPHSYSFIYDKIVLNSITPTCPINLSDMIQSCVQGWKRDGQWPPPSIEIKRLSQKQSDQQALSSLFSHDIPDKILDEATGLGENEDKKNELIDEQNQSKKQRGRAREKKGKDAKDRNRGLNSCLHRMLGRGA</sequence>
<feature type="compositionally biased region" description="Basic and acidic residues" evidence="2">
    <location>
        <begin position="352"/>
        <end position="361"/>
    </location>
</feature>
<evidence type="ECO:0000256" key="2">
    <source>
        <dbReference type="SAM" id="MobiDB-lite"/>
    </source>
</evidence>
<feature type="region of interest" description="Disordered" evidence="2">
    <location>
        <begin position="199"/>
        <end position="218"/>
    </location>
</feature>
<name>A0A0B1PCF3_UNCNE</name>
<feature type="coiled-coil region" evidence="1">
    <location>
        <begin position="137"/>
        <end position="164"/>
    </location>
</feature>
<proteinExistence type="predicted"/>
<dbReference type="AlphaFoldDB" id="A0A0B1PCF3"/>
<feature type="region of interest" description="Disordered" evidence="2">
    <location>
        <begin position="321"/>
        <end position="375"/>
    </location>
</feature>
<dbReference type="InterPro" id="IPR025124">
    <property type="entry name" value="Gag1-like_clamp"/>
</dbReference>
<dbReference type="PANTHER" id="PTHR28065">
    <property type="entry name" value="FREQUENIN"/>
    <property type="match status" value="1"/>
</dbReference>
<dbReference type="HOGENOM" id="CLU_738089_0_0_1"/>
<dbReference type="Proteomes" id="UP000030854">
    <property type="component" value="Unassembled WGS sequence"/>
</dbReference>
<dbReference type="PANTHER" id="PTHR28065:SF1">
    <property type="entry name" value="DUF4050 DOMAIN-CONTAINING PROTEIN"/>
    <property type="match status" value="1"/>
</dbReference>
<dbReference type="STRING" id="52586.A0A0B1PCF3"/>
<keyword evidence="5" id="KW-1185">Reference proteome</keyword>
<feature type="domain" description="Gag1-like clamp" evidence="3">
    <location>
        <begin position="144"/>
        <end position="286"/>
    </location>
</feature>
<feature type="compositionally biased region" description="Basic residues" evidence="2">
    <location>
        <begin position="342"/>
        <end position="351"/>
    </location>
</feature>
<accession>A0A0B1PCF3</accession>
<protein>
    <submittedName>
        <fullName evidence="4">Putative mitochondrial aaa protein</fullName>
    </submittedName>
</protein>
<gene>
    <name evidence="4" type="ORF">EV44_g6336</name>
</gene>
<evidence type="ECO:0000313" key="4">
    <source>
        <dbReference type="EMBL" id="KHJ34299.1"/>
    </source>
</evidence>
<dbReference type="InterPro" id="IPR053274">
    <property type="entry name" value="Fluconazole_resistance"/>
</dbReference>
<dbReference type="Pfam" id="PF13259">
    <property type="entry name" value="clamp_Gag1-like"/>
    <property type="match status" value="1"/>
</dbReference>
<evidence type="ECO:0000259" key="3">
    <source>
        <dbReference type="Pfam" id="PF13259"/>
    </source>
</evidence>
<dbReference type="EMBL" id="JNVN01000957">
    <property type="protein sequence ID" value="KHJ34299.1"/>
    <property type="molecule type" value="Genomic_DNA"/>
</dbReference>
<organism evidence="4 5">
    <name type="scientific">Uncinula necator</name>
    <name type="common">Grape powdery mildew</name>
    <dbReference type="NCBI Taxonomy" id="52586"/>
    <lineage>
        <taxon>Eukaryota</taxon>
        <taxon>Fungi</taxon>
        <taxon>Dikarya</taxon>
        <taxon>Ascomycota</taxon>
        <taxon>Pezizomycotina</taxon>
        <taxon>Leotiomycetes</taxon>
        <taxon>Erysiphales</taxon>
        <taxon>Erysiphaceae</taxon>
        <taxon>Erysiphe</taxon>
    </lineage>
</organism>